<dbReference type="OrthoDB" id="47007at2759"/>
<accession>A0A084AZV1</accession>
<evidence type="ECO:0000259" key="1">
    <source>
        <dbReference type="Pfam" id="PF06985"/>
    </source>
</evidence>
<keyword evidence="3" id="KW-1185">Reference proteome</keyword>
<name>A0A084AZV1_STACB</name>
<dbReference type="Proteomes" id="UP000028045">
    <property type="component" value="Unassembled WGS sequence"/>
</dbReference>
<proteinExistence type="predicted"/>
<reference evidence="2 3" key="1">
    <citation type="journal article" date="2014" name="BMC Genomics">
        <title>Comparative genome sequencing reveals chemotype-specific gene clusters in the toxigenic black mold Stachybotrys.</title>
        <authorList>
            <person name="Semeiks J."/>
            <person name="Borek D."/>
            <person name="Otwinowski Z."/>
            <person name="Grishin N.V."/>
        </authorList>
    </citation>
    <scope>NUCLEOTIDE SEQUENCE [LARGE SCALE GENOMIC DNA]</scope>
    <source>
        <strain evidence="3">CBS 109288 / IBT 7711</strain>
    </source>
</reference>
<dbReference type="EMBL" id="KL648405">
    <property type="protein sequence ID" value="KEY70830.1"/>
    <property type="molecule type" value="Genomic_DNA"/>
</dbReference>
<dbReference type="InterPro" id="IPR010730">
    <property type="entry name" value="HET"/>
</dbReference>
<evidence type="ECO:0000313" key="2">
    <source>
        <dbReference type="EMBL" id="KEY70830.1"/>
    </source>
</evidence>
<dbReference type="Pfam" id="PF06985">
    <property type="entry name" value="HET"/>
    <property type="match status" value="1"/>
</dbReference>
<gene>
    <name evidence="2" type="ORF">S7711_08530</name>
</gene>
<protein>
    <recommendedName>
        <fullName evidence="1">Heterokaryon incompatibility domain-containing protein</fullName>
    </recommendedName>
</protein>
<feature type="domain" description="Heterokaryon incompatibility" evidence="1">
    <location>
        <begin position="218"/>
        <end position="356"/>
    </location>
</feature>
<evidence type="ECO:0000313" key="3">
    <source>
        <dbReference type="Proteomes" id="UP000028045"/>
    </source>
</evidence>
<dbReference type="PANTHER" id="PTHR33112">
    <property type="entry name" value="DOMAIN PROTEIN, PUTATIVE-RELATED"/>
    <property type="match status" value="1"/>
</dbReference>
<dbReference type="PANTHER" id="PTHR33112:SF16">
    <property type="entry name" value="HETEROKARYON INCOMPATIBILITY DOMAIN-CONTAINING PROTEIN"/>
    <property type="match status" value="1"/>
</dbReference>
<sequence>MSNRSSDRDTLCTLCTLFAKDVEISTSSNVDVPLLTLSNRWQKPRFFRHVDSFDELVARAKAGCALCNLLADDFAEQGANGTGPLKLHLFPDDRPVKFLATFEEEKYAWWYWGAWEPHVFYVVKNRPYDPFMEAKLDADGNVVGKPDKFHRATPKRLDAKETFDTARLWLKTCVESHPKCAQRPRHQLPTRIIYVGEPPAFDEAPRLVADTAGKDGSYVALSHCWGGNIPCILTTKLLDDYRGKLPVLQLPRNFLDAIHVTRELGFSYLWIDALCIIQDSGTDWQTEAGKMASYYSNAAVTITALNADASTKGFLGDRVHRHVKIARDLSVRQEDTGIVDLLEACALEKRGWCMQERMLSPALLHFSDEQLIWECQEGITLEQSGMVAYRNLRSQRQRLKDDLVSSFISLRRDYNLGAIPAGFEIWYMLIEEFSRRRLTFDSDTLPAIAGIATRFHELAGKGTYMAGLWEEDLRRGLFWGAKSRSQLREVDPIKRDFYILSRPEERARRFPSWSWASVSGRVEFFLPSEEQQAADDKFRQDFEILSIDADVGLDDLMASEVKCTLRLRAPIARIHYEAPAEKEHAGSGSLCRDEESGELEDLSIHTFYPVLDSEQLQSRQLWLLSSCGPPRQPRILLLEKVRDGQFRRIGYSHSYRPFEDDEWKRFKVVEFTLV</sequence>
<organism evidence="2 3">
    <name type="scientific">Stachybotrys chartarum (strain CBS 109288 / IBT 7711)</name>
    <name type="common">Toxic black mold</name>
    <name type="synonym">Stilbospora chartarum</name>
    <dbReference type="NCBI Taxonomy" id="1280523"/>
    <lineage>
        <taxon>Eukaryota</taxon>
        <taxon>Fungi</taxon>
        <taxon>Dikarya</taxon>
        <taxon>Ascomycota</taxon>
        <taxon>Pezizomycotina</taxon>
        <taxon>Sordariomycetes</taxon>
        <taxon>Hypocreomycetidae</taxon>
        <taxon>Hypocreales</taxon>
        <taxon>Stachybotryaceae</taxon>
        <taxon>Stachybotrys</taxon>
    </lineage>
</organism>
<dbReference type="HOGENOM" id="CLU_002639_6_0_1"/>
<dbReference type="AlphaFoldDB" id="A0A084AZV1"/>